<dbReference type="Pfam" id="PF13893">
    <property type="entry name" value="RRM_5"/>
    <property type="match status" value="1"/>
</dbReference>
<dbReference type="SMART" id="SM00360">
    <property type="entry name" value="RRM"/>
    <property type="match status" value="1"/>
</dbReference>
<dbReference type="EMBL" id="JBJKFK010000157">
    <property type="protein sequence ID" value="KAL3319227.1"/>
    <property type="molecule type" value="Genomic_DNA"/>
</dbReference>
<accession>A0ABD2QIR0</accession>
<protein>
    <submittedName>
        <fullName evidence="4">Polypyrimidine tract-binding protein 2</fullName>
    </submittedName>
</protein>
<evidence type="ECO:0000259" key="3">
    <source>
        <dbReference type="PROSITE" id="PS50102"/>
    </source>
</evidence>
<dbReference type="AlphaFoldDB" id="A0ABD2QIR0"/>
<keyword evidence="2" id="KW-1133">Transmembrane helix</keyword>
<evidence type="ECO:0000256" key="1">
    <source>
        <dbReference type="PROSITE-ProRule" id="PRU00176"/>
    </source>
</evidence>
<dbReference type="FunFam" id="3.30.70.330:FF:000341">
    <property type="entry name" value="Hephaestus, isoform C"/>
    <property type="match status" value="1"/>
</dbReference>
<feature type="domain" description="RRM" evidence="3">
    <location>
        <begin position="72"/>
        <end position="146"/>
    </location>
</feature>
<dbReference type="Gene3D" id="3.30.70.330">
    <property type="match status" value="2"/>
</dbReference>
<organism evidence="4 5">
    <name type="scientific">Cichlidogyrus casuarinus</name>
    <dbReference type="NCBI Taxonomy" id="1844966"/>
    <lineage>
        <taxon>Eukaryota</taxon>
        <taxon>Metazoa</taxon>
        <taxon>Spiralia</taxon>
        <taxon>Lophotrochozoa</taxon>
        <taxon>Platyhelminthes</taxon>
        <taxon>Monogenea</taxon>
        <taxon>Monopisthocotylea</taxon>
        <taxon>Dactylogyridea</taxon>
        <taxon>Ancyrocephalidae</taxon>
        <taxon>Cichlidogyrus</taxon>
    </lineage>
</organism>
<dbReference type="InterPro" id="IPR012677">
    <property type="entry name" value="Nucleotide-bd_a/b_plait_sf"/>
</dbReference>
<dbReference type="InterPro" id="IPR035979">
    <property type="entry name" value="RBD_domain_sf"/>
</dbReference>
<dbReference type="InterPro" id="IPR000504">
    <property type="entry name" value="RRM_dom"/>
</dbReference>
<dbReference type="GO" id="GO:0003723">
    <property type="term" value="F:RNA binding"/>
    <property type="evidence" value="ECO:0007669"/>
    <property type="project" value="UniProtKB-UniRule"/>
</dbReference>
<keyword evidence="5" id="KW-1185">Reference proteome</keyword>
<proteinExistence type="predicted"/>
<gene>
    <name evidence="4" type="primary">PTBP2_1</name>
    <name evidence="4" type="ORF">Ciccas_002100</name>
</gene>
<dbReference type="PROSITE" id="PS50102">
    <property type="entry name" value="RRM"/>
    <property type="match status" value="1"/>
</dbReference>
<name>A0ABD2QIR0_9PLAT</name>
<evidence type="ECO:0000313" key="4">
    <source>
        <dbReference type="EMBL" id="KAL3319227.1"/>
    </source>
</evidence>
<evidence type="ECO:0000256" key="2">
    <source>
        <dbReference type="SAM" id="Phobius"/>
    </source>
</evidence>
<feature type="transmembrane region" description="Helical" evidence="2">
    <location>
        <begin position="228"/>
        <end position="250"/>
    </location>
</feature>
<keyword evidence="2" id="KW-0812">Transmembrane</keyword>
<keyword evidence="1" id="KW-0694">RNA-binding</keyword>
<comment type="caution">
    <text evidence="4">The sequence shown here is derived from an EMBL/GenBank/DDBJ whole genome shotgun (WGS) entry which is preliminary data.</text>
</comment>
<reference evidence="4 5" key="1">
    <citation type="submission" date="2024-11" db="EMBL/GenBank/DDBJ databases">
        <title>Adaptive evolution of stress response genes in parasites aligns with host niche diversity.</title>
        <authorList>
            <person name="Hahn C."/>
            <person name="Resl P."/>
        </authorList>
    </citation>
    <scope>NUCLEOTIDE SEQUENCE [LARGE SCALE GENOMIC DNA]</scope>
    <source>
        <strain evidence="4">EGGRZ-B1_66</strain>
        <tissue evidence="4">Body</tissue>
    </source>
</reference>
<dbReference type="SUPFAM" id="SSF54928">
    <property type="entry name" value="RNA-binding domain, RBD"/>
    <property type="match status" value="2"/>
</dbReference>
<dbReference type="Proteomes" id="UP001626550">
    <property type="component" value="Unassembled WGS sequence"/>
</dbReference>
<evidence type="ECO:0000313" key="5">
    <source>
        <dbReference type="Proteomes" id="UP001626550"/>
    </source>
</evidence>
<dbReference type="PANTHER" id="PTHR15592">
    <property type="entry name" value="MATRIN 3/NUCLEAR PROTEIN 220-RELATED"/>
    <property type="match status" value="1"/>
</dbReference>
<sequence length="259" mass="29398">MMFMPSNGNQNLTKSFQNNSHEFTCQLIALARNYGYDLSFDSASATINFINYAVSQQANHCALPAEKSHISRVLLVSNLNETKVSPDSLFTLFGVYGDVMRVKIMYNAKQKALIQFATARQAQLALHHLNGKELWGKRLKILLSKSDLVQLPRTPAHGDLTKDYSNSKLHRFRMPNSKNFLNIYSPNPVLHLSNMPDTLPESDLRELFESNGFRVINFRYMQTDKKMALLQLGSTDIAMQALIVSLVYFISHNLSQDYA</sequence>
<dbReference type="CDD" id="cd12423">
    <property type="entry name" value="RRM3_PTBP1_like"/>
    <property type="match status" value="1"/>
</dbReference>
<keyword evidence="2" id="KW-0472">Membrane</keyword>